<dbReference type="SUPFAM" id="SSF109604">
    <property type="entry name" value="HD-domain/PDEase-like"/>
    <property type="match status" value="1"/>
</dbReference>
<name>E6MFI5_9FIRM</name>
<evidence type="ECO:0000313" key="2">
    <source>
        <dbReference type="EMBL" id="EFV02172.1"/>
    </source>
</evidence>
<organism evidence="2 3">
    <name type="scientific">Pseudoramibacter alactolyticus ATCC 23263</name>
    <dbReference type="NCBI Taxonomy" id="887929"/>
    <lineage>
        <taxon>Bacteria</taxon>
        <taxon>Bacillati</taxon>
        <taxon>Bacillota</taxon>
        <taxon>Clostridia</taxon>
        <taxon>Eubacteriales</taxon>
        <taxon>Eubacteriaceae</taxon>
        <taxon>Pseudoramibacter</taxon>
    </lineage>
</organism>
<reference evidence="2 3" key="1">
    <citation type="submission" date="2010-12" db="EMBL/GenBank/DDBJ databases">
        <authorList>
            <person name="Muzny D."/>
            <person name="Qin X."/>
            <person name="Deng J."/>
            <person name="Jiang H."/>
            <person name="Liu Y."/>
            <person name="Qu J."/>
            <person name="Song X.-Z."/>
            <person name="Zhang L."/>
            <person name="Thornton R."/>
            <person name="Coyle M."/>
            <person name="Francisco L."/>
            <person name="Jackson L."/>
            <person name="Javaid M."/>
            <person name="Korchina V."/>
            <person name="Kovar C."/>
            <person name="Mata R."/>
            <person name="Mathew T."/>
            <person name="Ngo R."/>
            <person name="Nguyen L."/>
            <person name="Nguyen N."/>
            <person name="Okwuonu G."/>
            <person name="Ongeri F."/>
            <person name="Pham C."/>
            <person name="Simmons D."/>
            <person name="Wilczek-Boney K."/>
            <person name="Hale W."/>
            <person name="Jakkamsetti A."/>
            <person name="Pham P."/>
            <person name="Ruth R."/>
            <person name="San Lucas F."/>
            <person name="Warren J."/>
            <person name="Zhang J."/>
            <person name="Zhao Z."/>
            <person name="Zhou C."/>
            <person name="Zhu D."/>
            <person name="Lee S."/>
            <person name="Bess C."/>
            <person name="Blankenburg K."/>
            <person name="Forbes L."/>
            <person name="Fu Q."/>
            <person name="Gubbala S."/>
            <person name="Hirani K."/>
            <person name="Jayaseelan J.C."/>
            <person name="Lara F."/>
            <person name="Munidasa M."/>
            <person name="Palculict T."/>
            <person name="Patil S."/>
            <person name="Pu L.-L."/>
            <person name="Saada N."/>
            <person name="Tang L."/>
            <person name="Weissenberger G."/>
            <person name="Zhu Y."/>
            <person name="Hemphill L."/>
            <person name="Shang Y."/>
            <person name="Youmans B."/>
            <person name="Ayvaz T."/>
            <person name="Ross M."/>
            <person name="Santibanez J."/>
            <person name="Aqrawi P."/>
            <person name="Gross S."/>
            <person name="Joshi V."/>
            <person name="Fowler G."/>
            <person name="Nazareth L."/>
            <person name="Reid J."/>
            <person name="Worley K."/>
            <person name="Petrosino J."/>
            <person name="Highlander S."/>
            <person name="Gibbs R."/>
        </authorList>
    </citation>
    <scope>NUCLEOTIDE SEQUENCE [LARGE SCALE GENOMIC DNA]</scope>
    <source>
        <strain evidence="2 3">ATCC 23263</strain>
    </source>
</reference>
<accession>E6MFI5</accession>
<dbReference type="OrthoDB" id="360187at2"/>
<dbReference type="Pfam" id="PF01966">
    <property type="entry name" value="HD"/>
    <property type="match status" value="1"/>
</dbReference>
<sequence>MVKITDRKQFDDFYDLTFDILTSRRFQSLKLEPHHGNASGRFEHCLSVAYYSFVISKKLGLDFKSAARGGLLHDYFFDNWREVKKEGRGLDRIRQCHGMAHPKKALKNAKTDYDLNDREENMILRHMFPLTITPPKYGESWIVSLVDKGVAIGELARAHTPRKIVSRRKLASVATM</sequence>
<dbReference type="eggNOG" id="COG1418">
    <property type="taxonomic scope" value="Bacteria"/>
</dbReference>
<keyword evidence="3" id="KW-1185">Reference proteome</keyword>
<evidence type="ECO:0000259" key="1">
    <source>
        <dbReference type="Pfam" id="PF01966"/>
    </source>
</evidence>
<feature type="domain" description="HD" evidence="1">
    <location>
        <begin position="41"/>
        <end position="147"/>
    </location>
</feature>
<proteinExistence type="predicted"/>
<dbReference type="InterPro" id="IPR006674">
    <property type="entry name" value="HD_domain"/>
</dbReference>
<evidence type="ECO:0000313" key="3">
    <source>
        <dbReference type="Proteomes" id="UP000004754"/>
    </source>
</evidence>
<protein>
    <submittedName>
        <fullName evidence="2">HDIG domain protein</fullName>
    </submittedName>
</protein>
<dbReference type="Proteomes" id="UP000004754">
    <property type="component" value="Unassembled WGS sequence"/>
</dbReference>
<dbReference type="InterPro" id="IPR003607">
    <property type="entry name" value="HD/PDEase_dom"/>
</dbReference>
<comment type="caution">
    <text evidence="2">The sequence shown here is derived from an EMBL/GenBank/DDBJ whole genome shotgun (WGS) entry which is preliminary data.</text>
</comment>
<dbReference type="CDD" id="cd00077">
    <property type="entry name" value="HDc"/>
    <property type="match status" value="1"/>
</dbReference>
<dbReference type="RefSeq" id="WP_006598192.1">
    <property type="nucleotide sequence ID" value="NZ_GL622359.1"/>
</dbReference>
<dbReference type="STRING" id="887929.HMP0721_0768"/>
<dbReference type="AlphaFoldDB" id="E6MFI5"/>
<gene>
    <name evidence="2" type="ORF">HMP0721_0768</name>
</gene>
<dbReference type="HOGENOM" id="CLU_104072_1_0_9"/>
<dbReference type="Gene3D" id="1.10.3210.10">
    <property type="entry name" value="Hypothetical protein af1432"/>
    <property type="match status" value="1"/>
</dbReference>
<dbReference type="EMBL" id="AEQN01000012">
    <property type="protein sequence ID" value="EFV02172.1"/>
    <property type="molecule type" value="Genomic_DNA"/>
</dbReference>